<dbReference type="EMBL" id="BAABFO010000003">
    <property type="protein sequence ID" value="GAA4325986.1"/>
    <property type="molecule type" value="Genomic_DNA"/>
</dbReference>
<protein>
    <submittedName>
        <fullName evidence="3">Tripartite tricarboxylate transporter substrate binding protein</fullName>
    </submittedName>
</protein>
<evidence type="ECO:0000313" key="4">
    <source>
        <dbReference type="Proteomes" id="UP001501671"/>
    </source>
</evidence>
<reference evidence="4" key="1">
    <citation type="journal article" date="2019" name="Int. J. Syst. Evol. Microbiol.">
        <title>The Global Catalogue of Microorganisms (GCM) 10K type strain sequencing project: providing services to taxonomists for standard genome sequencing and annotation.</title>
        <authorList>
            <consortium name="The Broad Institute Genomics Platform"/>
            <consortium name="The Broad Institute Genome Sequencing Center for Infectious Disease"/>
            <person name="Wu L."/>
            <person name="Ma J."/>
        </authorList>
    </citation>
    <scope>NUCLEOTIDE SEQUENCE [LARGE SCALE GENOMIC DNA]</scope>
    <source>
        <strain evidence="4">JCM 17666</strain>
    </source>
</reference>
<sequence length="337" mass="35297">MFSIAKESPMKGNFTRRLLICAASAGALFHSMGLAQAAEADYPSRPIRLIVPFATGGGVDLLARVFAKDLGDRLGQSVVVENKAGAGGNIGMGMTAKAPADGYTIVMVSSTFVINPFLYASVPYDAKTSFAPIINLVGAPTVLVANPKSGVQSVQQLFDIAKRKPDSLNYASAGIGTSQHLAGELLRMSGLEWAHIPYNGAGPSVAAVLSNEVPFGFSSLPAVSGHIKTGHLRALAVTTRQRDPSLPDVPTFVEAGYPKVVVEYFQALLAPAGTPAAIVDRLARVSNDILRSPEMAKQISDMGFTVIGGTPAEFAAQIDSELIKWKEVVAASGAKVE</sequence>
<keyword evidence="2" id="KW-0732">Signal</keyword>
<evidence type="ECO:0000256" key="2">
    <source>
        <dbReference type="SAM" id="SignalP"/>
    </source>
</evidence>
<dbReference type="SUPFAM" id="SSF53850">
    <property type="entry name" value="Periplasmic binding protein-like II"/>
    <property type="match status" value="1"/>
</dbReference>
<evidence type="ECO:0000313" key="3">
    <source>
        <dbReference type="EMBL" id="GAA4325986.1"/>
    </source>
</evidence>
<dbReference type="Gene3D" id="3.40.190.10">
    <property type="entry name" value="Periplasmic binding protein-like II"/>
    <property type="match status" value="1"/>
</dbReference>
<feature type="signal peptide" evidence="2">
    <location>
        <begin position="1"/>
        <end position="37"/>
    </location>
</feature>
<dbReference type="PANTHER" id="PTHR42928:SF5">
    <property type="entry name" value="BLR1237 PROTEIN"/>
    <property type="match status" value="1"/>
</dbReference>
<organism evidence="3 4">
    <name type="scientific">Pigmentiphaga soli</name>
    <dbReference type="NCBI Taxonomy" id="1007095"/>
    <lineage>
        <taxon>Bacteria</taxon>
        <taxon>Pseudomonadati</taxon>
        <taxon>Pseudomonadota</taxon>
        <taxon>Betaproteobacteria</taxon>
        <taxon>Burkholderiales</taxon>
        <taxon>Alcaligenaceae</taxon>
        <taxon>Pigmentiphaga</taxon>
    </lineage>
</organism>
<dbReference type="InterPro" id="IPR042100">
    <property type="entry name" value="Bug_dom1"/>
</dbReference>
<dbReference type="PIRSF" id="PIRSF017082">
    <property type="entry name" value="YflP"/>
    <property type="match status" value="1"/>
</dbReference>
<dbReference type="Gene3D" id="3.40.190.150">
    <property type="entry name" value="Bordetella uptake gene, domain 1"/>
    <property type="match status" value="1"/>
</dbReference>
<feature type="chain" id="PRO_5046689115" evidence="2">
    <location>
        <begin position="38"/>
        <end position="337"/>
    </location>
</feature>
<gene>
    <name evidence="3" type="ORF">GCM10023144_08880</name>
</gene>
<name>A0ABP8GKL3_9BURK</name>
<dbReference type="CDD" id="cd13578">
    <property type="entry name" value="PBP2_Bug27"/>
    <property type="match status" value="1"/>
</dbReference>
<keyword evidence="4" id="KW-1185">Reference proteome</keyword>
<proteinExistence type="inferred from homology"/>
<dbReference type="InterPro" id="IPR005064">
    <property type="entry name" value="BUG"/>
</dbReference>
<dbReference type="PANTHER" id="PTHR42928">
    <property type="entry name" value="TRICARBOXYLATE-BINDING PROTEIN"/>
    <property type="match status" value="1"/>
</dbReference>
<dbReference type="Proteomes" id="UP001501671">
    <property type="component" value="Unassembled WGS sequence"/>
</dbReference>
<dbReference type="Pfam" id="PF03401">
    <property type="entry name" value="TctC"/>
    <property type="match status" value="1"/>
</dbReference>
<evidence type="ECO:0000256" key="1">
    <source>
        <dbReference type="ARBA" id="ARBA00006987"/>
    </source>
</evidence>
<accession>A0ABP8GKL3</accession>
<comment type="caution">
    <text evidence="3">The sequence shown here is derived from an EMBL/GenBank/DDBJ whole genome shotgun (WGS) entry which is preliminary data.</text>
</comment>
<comment type="similarity">
    <text evidence="1">Belongs to the UPF0065 (bug) family.</text>
</comment>